<evidence type="ECO:0000313" key="5">
    <source>
        <dbReference type="Proteomes" id="UP000444174"/>
    </source>
</evidence>
<proteinExistence type="predicted"/>
<keyword evidence="2" id="KW-0812">Transmembrane</keyword>
<feature type="compositionally biased region" description="Basic and acidic residues" evidence="1">
    <location>
        <begin position="180"/>
        <end position="193"/>
    </location>
</feature>
<accession>A0A843YH64</accession>
<feature type="compositionally biased region" description="Low complexity" evidence="1">
    <location>
        <begin position="56"/>
        <end position="69"/>
    </location>
</feature>
<gene>
    <name evidence="4" type="ORF">GFB49_09940</name>
</gene>
<dbReference type="RefSeq" id="WP_153215719.1">
    <property type="nucleotide sequence ID" value="NZ_WIBF01000005.1"/>
</dbReference>
<feature type="compositionally biased region" description="Acidic residues" evidence="1">
    <location>
        <begin position="73"/>
        <end position="83"/>
    </location>
</feature>
<protein>
    <submittedName>
        <fullName evidence="4">Thioredoxin</fullName>
    </submittedName>
</protein>
<feature type="region of interest" description="Disordered" evidence="1">
    <location>
        <begin position="34"/>
        <end position="138"/>
    </location>
</feature>
<feature type="compositionally biased region" description="Acidic residues" evidence="1">
    <location>
        <begin position="112"/>
        <end position="121"/>
    </location>
</feature>
<evidence type="ECO:0000256" key="1">
    <source>
        <dbReference type="SAM" id="MobiDB-lite"/>
    </source>
</evidence>
<keyword evidence="2" id="KW-0472">Membrane</keyword>
<feature type="domain" description="Zinc finger/thioredoxin putative" evidence="3">
    <location>
        <begin position="1"/>
        <end position="36"/>
    </location>
</feature>
<feature type="region of interest" description="Disordered" evidence="1">
    <location>
        <begin position="180"/>
        <end position="209"/>
    </location>
</feature>
<evidence type="ECO:0000256" key="2">
    <source>
        <dbReference type="SAM" id="Phobius"/>
    </source>
</evidence>
<organism evidence="4 5">
    <name type="scientific">Tritonibacter litoralis</name>
    <dbReference type="NCBI Taxonomy" id="2662264"/>
    <lineage>
        <taxon>Bacteria</taxon>
        <taxon>Pseudomonadati</taxon>
        <taxon>Pseudomonadota</taxon>
        <taxon>Alphaproteobacteria</taxon>
        <taxon>Rhodobacterales</taxon>
        <taxon>Paracoccaceae</taxon>
        <taxon>Tritonibacter</taxon>
    </lineage>
</organism>
<dbReference type="AlphaFoldDB" id="A0A843YH64"/>
<dbReference type="NCBIfam" id="TIGR02098">
    <property type="entry name" value="MJ0042_CXXC"/>
    <property type="match status" value="1"/>
</dbReference>
<comment type="caution">
    <text evidence="4">The sequence shown here is derived from an EMBL/GenBank/DDBJ whole genome shotgun (WGS) entry which is preliminary data.</text>
</comment>
<dbReference type="Pfam" id="PF13717">
    <property type="entry name" value="Zn_ribbon_4"/>
    <property type="match status" value="1"/>
</dbReference>
<sequence>MRLTCPNCGAQYEVPDDVIPPEGRDVQCSNCGSTWFQDGPYVDELQAPAPKEEPVAAEPALEAEPENVPSAVPEEDLDQDEALEAPVADSDFDADDDLDPPQEDFATPPPEPEPDEADAEEVPVVQPERSGRGLDTSVKDILRAEAEREAALRAAEATGVETQPELGLDAVSVDDTAHRAQQTRERMARLRGEDPDEPSEDLPGSRRGLLPDIEEINSTLKGNYEVPGPAEALAYDEMAPRQRSGFLRGFTIVILLAVGAALIYQNAGTLAAQVPEAAPYLESYVDWVNETRVWLHTQVEQLAQQPAPAE</sequence>
<dbReference type="InterPro" id="IPR011723">
    <property type="entry name" value="Znf/thioredoxin_put"/>
</dbReference>
<reference evidence="4 5" key="1">
    <citation type="submission" date="2019-10" db="EMBL/GenBank/DDBJ databases">
        <title>Epibacterium sp. nov., isolated from seawater.</title>
        <authorList>
            <person name="Zhang X."/>
            <person name="Li N."/>
        </authorList>
    </citation>
    <scope>NUCLEOTIDE SEQUENCE [LARGE SCALE GENOMIC DNA]</scope>
    <source>
        <strain evidence="4 5">SM1979</strain>
    </source>
</reference>
<evidence type="ECO:0000259" key="3">
    <source>
        <dbReference type="Pfam" id="PF13717"/>
    </source>
</evidence>
<keyword evidence="5" id="KW-1185">Reference proteome</keyword>
<evidence type="ECO:0000313" key="4">
    <source>
        <dbReference type="EMBL" id="MQQ08774.1"/>
    </source>
</evidence>
<keyword evidence="2" id="KW-1133">Transmembrane helix</keyword>
<feature type="transmembrane region" description="Helical" evidence="2">
    <location>
        <begin position="245"/>
        <end position="264"/>
    </location>
</feature>
<dbReference type="EMBL" id="WIBF01000005">
    <property type="protein sequence ID" value="MQQ08774.1"/>
    <property type="molecule type" value="Genomic_DNA"/>
</dbReference>
<feature type="compositionally biased region" description="Acidic residues" evidence="1">
    <location>
        <begin position="90"/>
        <end position="102"/>
    </location>
</feature>
<feature type="compositionally biased region" description="Basic and acidic residues" evidence="1">
    <location>
        <begin position="129"/>
        <end position="138"/>
    </location>
</feature>
<dbReference type="Proteomes" id="UP000444174">
    <property type="component" value="Unassembled WGS sequence"/>
</dbReference>
<name>A0A843YH64_9RHOB</name>